<proteinExistence type="predicted"/>
<dbReference type="AlphaFoldDB" id="A0A926IIV7"/>
<gene>
    <name evidence="1" type="ORF">H8705_10760</name>
</gene>
<comment type="caution">
    <text evidence="1">The sequence shown here is derived from an EMBL/GenBank/DDBJ whole genome shotgun (WGS) entry which is preliminary data.</text>
</comment>
<dbReference type="RefSeq" id="WP_262395783.1">
    <property type="nucleotide sequence ID" value="NZ_JACRTD010000008.1"/>
</dbReference>
<sequence>MSGIKEVEWMWEYGVYIPFCPYCGEPAYEKDSCYFCGKPYKYVEGEYKPTEVQCGEYTVVQNTNNHIHIYKDDSMVMHIQCTVKKTEEELREEVEFYKQFCKSGKLDQICNDDEGEI</sequence>
<name>A0A926IIV7_9FIRM</name>
<reference evidence="1" key="1">
    <citation type="submission" date="2020-08" db="EMBL/GenBank/DDBJ databases">
        <title>Genome public.</title>
        <authorList>
            <person name="Liu C."/>
            <person name="Sun Q."/>
        </authorList>
    </citation>
    <scope>NUCLEOTIDE SEQUENCE</scope>
    <source>
        <strain evidence="1">NSJ-64</strain>
    </source>
</reference>
<organism evidence="1 2">
    <name type="scientific">Youxingia wuxianensis</name>
    <dbReference type="NCBI Taxonomy" id="2763678"/>
    <lineage>
        <taxon>Bacteria</taxon>
        <taxon>Bacillati</taxon>
        <taxon>Bacillota</taxon>
        <taxon>Clostridia</taxon>
        <taxon>Eubacteriales</taxon>
        <taxon>Oscillospiraceae</taxon>
        <taxon>Youxingia</taxon>
    </lineage>
</organism>
<dbReference type="EMBL" id="JACRTD010000008">
    <property type="protein sequence ID" value="MBC8586063.1"/>
    <property type="molecule type" value="Genomic_DNA"/>
</dbReference>
<accession>A0A926IIV7</accession>
<dbReference type="Proteomes" id="UP000623678">
    <property type="component" value="Unassembled WGS sequence"/>
</dbReference>
<keyword evidence="2" id="KW-1185">Reference proteome</keyword>
<protein>
    <submittedName>
        <fullName evidence="1">Uncharacterized protein</fullName>
    </submittedName>
</protein>
<evidence type="ECO:0000313" key="1">
    <source>
        <dbReference type="EMBL" id="MBC8586063.1"/>
    </source>
</evidence>
<evidence type="ECO:0000313" key="2">
    <source>
        <dbReference type="Proteomes" id="UP000623678"/>
    </source>
</evidence>